<gene>
    <name evidence="2" type="ORF">SDJN03_26611</name>
</gene>
<dbReference type="PANTHER" id="PTHR31197:SF2">
    <property type="entry name" value="C2H2-TYPE DOMAIN-CONTAINING PROTEIN"/>
    <property type="match status" value="1"/>
</dbReference>
<feature type="non-terminal residue" evidence="2">
    <location>
        <position position="1"/>
    </location>
</feature>
<dbReference type="InterPro" id="IPR012866">
    <property type="entry name" value="DUF1644"/>
</dbReference>
<reference evidence="2 3" key="1">
    <citation type="journal article" date="2021" name="Hortic Res">
        <title>The domestication of Cucurbita argyrosperma as revealed by the genome of its wild relative.</title>
        <authorList>
            <person name="Barrera-Redondo J."/>
            <person name="Sanchez-de la Vega G."/>
            <person name="Aguirre-Liguori J.A."/>
            <person name="Castellanos-Morales G."/>
            <person name="Gutierrez-Guerrero Y.T."/>
            <person name="Aguirre-Dugua X."/>
            <person name="Aguirre-Planter E."/>
            <person name="Tenaillon M.I."/>
            <person name="Lira-Saade R."/>
            <person name="Eguiarte L.E."/>
        </authorList>
    </citation>
    <scope>NUCLEOTIDE SEQUENCE [LARGE SCALE GENOMIC DNA]</scope>
    <source>
        <strain evidence="2">JBR-2021</strain>
    </source>
</reference>
<feature type="region of interest" description="Disordered" evidence="1">
    <location>
        <begin position="211"/>
        <end position="253"/>
    </location>
</feature>
<dbReference type="PANTHER" id="PTHR31197">
    <property type="entry name" value="OS01G0612600 PROTEIN"/>
    <property type="match status" value="1"/>
</dbReference>
<proteinExistence type="predicted"/>
<evidence type="ECO:0000313" key="3">
    <source>
        <dbReference type="Proteomes" id="UP000685013"/>
    </source>
</evidence>
<comment type="caution">
    <text evidence="2">The sequence shown here is derived from an EMBL/GenBank/DDBJ whole genome shotgun (WGS) entry which is preliminary data.</text>
</comment>
<organism evidence="2 3">
    <name type="scientific">Cucurbita argyrosperma subsp. sororia</name>
    <dbReference type="NCBI Taxonomy" id="37648"/>
    <lineage>
        <taxon>Eukaryota</taxon>
        <taxon>Viridiplantae</taxon>
        <taxon>Streptophyta</taxon>
        <taxon>Embryophyta</taxon>
        <taxon>Tracheophyta</taxon>
        <taxon>Spermatophyta</taxon>
        <taxon>Magnoliopsida</taxon>
        <taxon>eudicotyledons</taxon>
        <taxon>Gunneridae</taxon>
        <taxon>Pentapetalae</taxon>
        <taxon>rosids</taxon>
        <taxon>fabids</taxon>
        <taxon>Cucurbitales</taxon>
        <taxon>Cucurbitaceae</taxon>
        <taxon>Cucurbiteae</taxon>
        <taxon>Cucurbita</taxon>
    </lineage>
</organism>
<accession>A0AAV6M5Q2</accession>
<dbReference type="Pfam" id="PF07800">
    <property type="entry name" value="DUF1644"/>
    <property type="match status" value="1"/>
</dbReference>
<evidence type="ECO:0000256" key="1">
    <source>
        <dbReference type="SAM" id="MobiDB-lite"/>
    </source>
</evidence>
<evidence type="ECO:0008006" key="4">
    <source>
        <dbReference type="Google" id="ProtNLM"/>
    </source>
</evidence>
<dbReference type="EMBL" id="JAGKQH010000017">
    <property type="protein sequence ID" value="KAG6575972.1"/>
    <property type="molecule type" value="Genomic_DNA"/>
</dbReference>
<keyword evidence="3" id="KW-1185">Reference proteome</keyword>
<sequence length="467" mass="51846">MPNCRFRGLNSASSSRTHRRPYHGEFHRILLLVKDLYRPWRLGEVANSFSQGFELVAQIETEKPPVGNIKRAASLVIYLVLKMAGVKRRIHNDSDILALHKELDEVSCPICMDHPHNAVLLLCSSHHKGCKPYICDTSHRHSNCFDQFKKLREETRKSPRLSSPSPINPYSFSSPTNNLGLSIDLNEVDDNQNINERNTVASAGLPVVVLGDNGTENSNRTLDSNEAGDLDTVGSGSNTERDEQEGLGAGNSSEYSDLKCPMCRGAVLGWEVIEEAREYLNLKKRSCSRETCSFSGNYQELRRHARRVHPTTRPSVIDPSRERAWRRLERQREVGDVVSAIRSAMPGALVVGDYVIENGDGGMVAAERDSGTGDVNGPLLTSFFLFHMFGSVDGAREPRPRSRSWVRHRRSGGGTPVPERRSTMRGLIFCGGHPSNDPSIHPSIHPILLGRLEHQEICASEVSKGGV</sequence>
<evidence type="ECO:0000313" key="2">
    <source>
        <dbReference type="EMBL" id="KAG6575972.1"/>
    </source>
</evidence>
<protein>
    <recommendedName>
        <fullName evidence="4">DUF1644 domain-containing protein</fullName>
    </recommendedName>
</protein>
<feature type="compositionally biased region" description="Basic residues" evidence="1">
    <location>
        <begin position="401"/>
        <end position="411"/>
    </location>
</feature>
<name>A0AAV6M5Q2_9ROSI</name>
<dbReference type="Proteomes" id="UP000685013">
    <property type="component" value="Chromosome 17"/>
</dbReference>
<dbReference type="AlphaFoldDB" id="A0AAV6M5Q2"/>
<feature type="region of interest" description="Disordered" evidence="1">
    <location>
        <begin position="394"/>
        <end position="422"/>
    </location>
</feature>
<feature type="compositionally biased region" description="Polar residues" evidence="1">
    <location>
        <begin position="214"/>
        <end position="224"/>
    </location>
</feature>